<feature type="region of interest" description="Disordered" evidence="1">
    <location>
        <begin position="1"/>
        <end position="22"/>
    </location>
</feature>
<proteinExistence type="predicted"/>
<name>A0AAD5BST3_AMBAR</name>
<gene>
    <name evidence="2" type="ORF">M8C21_023806</name>
</gene>
<reference evidence="2" key="1">
    <citation type="submission" date="2022-06" db="EMBL/GenBank/DDBJ databases">
        <title>Uncovering the hologenomic basis of an extraordinary plant invasion.</title>
        <authorList>
            <person name="Bieker V.C."/>
            <person name="Martin M.D."/>
            <person name="Gilbert T."/>
            <person name="Hodgins K."/>
            <person name="Battlay P."/>
            <person name="Petersen B."/>
            <person name="Wilson J."/>
        </authorList>
    </citation>
    <scope>NUCLEOTIDE SEQUENCE</scope>
    <source>
        <strain evidence="2">AA19_3_7</strain>
        <tissue evidence="2">Leaf</tissue>
    </source>
</reference>
<sequence>MDTEPLGTVAAASSAASEPTGTSIDATLFDKLTNQLLNKTCDLVLEMSNPYDAFQEIENQDAQFHVQIQKDKETRCTVSKVYVLNKEQETGSSTPSEPSTPAPKARDTASIKRSMMSPDDEATVDKRKRHKTE</sequence>
<feature type="compositionally biased region" description="Low complexity" evidence="1">
    <location>
        <begin position="90"/>
        <end position="99"/>
    </location>
</feature>
<evidence type="ECO:0000313" key="3">
    <source>
        <dbReference type="Proteomes" id="UP001206925"/>
    </source>
</evidence>
<dbReference type="AlphaFoldDB" id="A0AAD5BST3"/>
<dbReference type="Proteomes" id="UP001206925">
    <property type="component" value="Unassembled WGS sequence"/>
</dbReference>
<dbReference type="EMBL" id="JAMZMK010011132">
    <property type="protein sequence ID" value="KAI7728827.1"/>
    <property type="molecule type" value="Genomic_DNA"/>
</dbReference>
<evidence type="ECO:0000313" key="2">
    <source>
        <dbReference type="EMBL" id="KAI7728827.1"/>
    </source>
</evidence>
<keyword evidence="3" id="KW-1185">Reference proteome</keyword>
<organism evidence="2 3">
    <name type="scientific">Ambrosia artemisiifolia</name>
    <name type="common">Common ragweed</name>
    <dbReference type="NCBI Taxonomy" id="4212"/>
    <lineage>
        <taxon>Eukaryota</taxon>
        <taxon>Viridiplantae</taxon>
        <taxon>Streptophyta</taxon>
        <taxon>Embryophyta</taxon>
        <taxon>Tracheophyta</taxon>
        <taxon>Spermatophyta</taxon>
        <taxon>Magnoliopsida</taxon>
        <taxon>eudicotyledons</taxon>
        <taxon>Gunneridae</taxon>
        <taxon>Pentapetalae</taxon>
        <taxon>asterids</taxon>
        <taxon>campanulids</taxon>
        <taxon>Asterales</taxon>
        <taxon>Asteraceae</taxon>
        <taxon>Asteroideae</taxon>
        <taxon>Heliantheae alliance</taxon>
        <taxon>Heliantheae</taxon>
        <taxon>Ambrosia</taxon>
    </lineage>
</organism>
<feature type="region of interest" description="Disordered" evidence="1">
    <location>
        <begin position="86"/>
        <end position="133"/>
    </location>
</feature>
<protein>
    <submittedName>
        <fullName evidence="2">Uncharacterized protein</fullName>
    </submittedName>
</protein>
<accession>A0AAD5BST3</accession>
<evidence type="ECO:0000256" key="1">
    <source>
        <dbReference type="SAM" id="MobiDB-lite"/>
    </source>
</evidence>
<comment type="caution">
    <text evidence="2">The sequence shown here is derived from an EMBL/GenBank/DDBJ whole genome shotgun (WGS) entry which is preliminary data.</text>
</comment>